<sequence>APVGGVPRILHRVFFLEGGWCSPSFKSIRATFHESNPGWEEWIWGMDEVIELFRQEGAAIDQLLGTTSCINKNCSQLGSFSDYFMHL</sequence>
<reference evidence="1" key="1">
    <citation type="submission" date="2023-10" db="EMBL/GenBank/DDBJ databases">
        <authorList>
            <person name="Chen Y."/>
            <person name="Shah S."/>
            <person name="Dougan E. K."/>
            <person name="Thang M."/>
            <person name="Chan C."/>
        </authorList>
    </citation>
    <scope>NUCLEOTIDE SEQUENCE [LARGE SCALE GENOMIC DNA]</scope>
</reference>
<evidence type="ECO:0000313" key="2">
    <source>
        <dbReference type="Proteomes" id="UP001189429"/>
    </source>
</evidence>
<feature type="non-terminal residue" evidence="1">
    <location>
        <position position="87"/>
    </location>
</feature>
<comment type="caution">
    <text evidence="1">The sequence shown here is derived from an EMBL/GenBank/DDBJ whole genome shotgun (WGS) entry which is preliminary data.</text>
</comment>
<evidence type="ECO:0000313" key="1">
    <source>
        <dbReference type="EMBL" id="CAK0895886.1"/>
    </source>
</evidence>
<feature type="non-terminal residue" evidence="1">
    <location>
        <position position="1"/>
    </location>
</feature>
<dbReference type="EMBL" id="CAUYUJ010020103">
    <property type="protein sequence ID" value="CAK0895886.1"/>
    <property type="molecule type" value="Genomic_DNA"/>
</dbReference>
<accession>A0ABN9XD60</accession>
<protein>
    <submittedName>
        <fullName evidence="1">Uncharacterized protein</fullName>
    </submittedName>
</protein>
<gene>
    <name evidence="1" type="ORF">PCOR1329_LOCUS74488</name>
</gene>
<keyword evidence="2" id="KW-1185">Reference proteome</keyword>
<proteinExistence type="predicted"/>
<organism evidence="1 2">
    <name type="scientific">Prorocentrum cordatum</name>
    <dbReference type="NCBI Taxonomy" id="2364126"/>
    <lineage>
        <taxon>Eukaryota</taxon>
        <taxon>Sar</taxon>
        <taxon>Alveolata</taxon>
        <taxon>Dinophyceae</taxon>
        <taxon>Prorocentrales</taxon>
        <taxon>Prorocentraceae</taxon>
        <taxon>Prorocentrum</taxon>
    </lineage>
</organism>
<dbReference type="Proteomes" id="UP001189429">
    <property type="component" value="Unassembled WGS sequence"/>
</dbReference>
<name>A0ABN9XD60_9DINO</name>